<dbReference type="PANTHER" id="PTHR34069:SF3">
    <property type="entry name" value="ACYL-COA:ACYL-COA ALKYLTRANSFERASE"/>
    <property type="match status" value="1"/>
</dbReference>
<dbReference type="InterPro" id="IPR016039">
    <property type="entry name" value="Thiolase-like"/>
</dbReference>
<keyword evidence="1" id="KW-0808">Transferase</keyword>
<evidence type="ECO:0000313" key="5">
    <source>
        <dbReference type="EMBL" id="MBJ7540041.1"/>
    </source>
</evidence>
<reference evidence="5" key="1">
    <citation type="submission" date="2020-12" db="EMBL/GenBank/DDBJ databases">
        <title>Marinomonas arctica sp. nov., a psychrotolerant bacterium isolated from the Arctic.</title>
        <authorList>
            <person name="Zhang Y."/>
        </authorList>
    </citation>
    <scope>NUCLEOTIDE SEQUENCE</scope>
    <source>
        <strain evidence="5">C1424</strain>
    </source>
</reference>
<dbReference type="Pfam" id="PF08545">
    <property type="entry name" value="ACP_syn_III"/>
    <property type="match status" value="1"/>
</dbReference>
<dbReference type="GO" id="GO:0006633">
    <property type="term" value="P:fatty acid biosynthetic process"/>
    <property type="evidence" value="ECO:0007669"/>
    <property type="project" value="InterPro"/>
</dbReference>
<dbReference type="EMBL" id="JAEMNX010000045">
    <property type="protein sequence ID" value="MBJ7540041.1"/>
    <property type="molecule type" value="Genomic_DNA"/>
</dbReference>
<dbReference type="Proteomes" id="UP000628710">
    <property type="component" value="Unassembled WGS sequence"/>
</dbReference>
<proteinExistence type="predicted"/>
<evidence type="ECO:0000256" key="1">
    <source>
        <dbReference type="ARBA" id="ARBA00022679"/>
    </source>
</evidence>
<dbReference type="InterPro" id="IPR013751">
    <property type="entry name" value="ACP_syn_III_N"/>
</dbReference>
<sequence>MKIKANCQIAGIGIYFPRQIVTSQELMREIKSEENFGIAENWINEVCGIDERRVASAEELPSILAIRAAENALQDSGVQPSEIDAVIFCGISREWLEPSVAHKVQHEMGCTNAICFDVSNACHGFMNGILLADNLMQCSDATHVLVVAGENLTDITFDYVAKLRNKTAEFQKVLGTLTVGDSGAAMVLTPKNKDGRGFQYYNFHTDAKHTDLCRFSTAKEGGYDGQMVMGKISSVMIRLHASIIEQTYQSLNWKNTDIDHLICHQVGQKPHIRMADMAKVSQSIAPISYKLFGNITTATIPANLYNVKPNCGEKILIAGAGSGLSISQSGLVF</sequence>
<dbReference type="GO" id="GO:0044550">
    <property type="term" value="P:secondary metabolite biosynthetic process"/>
    <property type="evidence" value="ECO:0007669"/>
    <property type="project" value="TreeGrafter"/>
</dbReference>
<evidence type="ECO:0000256" key="2">
    <source>
        <dbReference type="ARBA" id="ARBA00023315"/>
    </source>
</evidence>
<evidence type="ECO:0000259" key="4">
    <source>
        <dbReference type="Pfam" id="PF08545"/>
    </source>
</evidence>
<comment type="caution">
    <text evidence="5">The sequence shown here is derived from an EMBL/GenBank/DDBJ whole genome shotgun (WGS) entry which is preliminary data.</text>
</comment>
<dbReference type="AlphaFoldDB" id="A0A934N8F6"/>
<gene>
    <name evidence="5" type="ORF">I8J31_20440</name>
</gene>
<protein>
    <submittedName>
        <fullName evidence="5">Ketoacyl-ACP synthase III</fullName>
    </submittedName>
</protein>
<evidence type="ECO:0000259" key="3">
    <source>
        <dbReference type="Pfam" id="PF08541"/>
    </source>
</evidence>
<dbReference type="GO" id="GO:0004315">
    <property type="term" value="F:3-oxoacyl-[acyl-carrier-protein] synthase activity"/>
    <property type="evidence" value="ECO:0007669"/>
    <property type="project" value="InterPro"/>
</dbReference>
<dbReference type="RefSeq" id="WP_199470434.1">
    <property type="nucleotide sequence ID" value="NZ_JAEMNX010000045.1"/>
</dbReference>
<organism evidence="5 6">
    <name type="scientific">Marinomonas transparens</name>
    <dbReference type="NCBI Taxonomy" id="2795388"/>
    <lineage>
        <taxon>Bacteria</taxon>
        <taxon>Pseudomonadati</taxon>
        <taxon>Pseudomonadota</taxon>
        <taxon>Gammaproteobacteria</taxon>
        <taxon>Oceanospirillales</taxon>
        <taxon>Oceanospirillaceae</taxon>
        <taxon>Marinomonas</taxon>
    </lineage>
</organism>
<dbReference type="CDD" id="cd00830">
    <property type="entry name" value="KAS_III"/>
    <property type="match status" value="1"/>
</dbReference>
<dbReference type="PANTHER" id="PTHR34069">
    <property type="entry name" value="3-OXOACYL-[ACYL-CARRIER-PROTEIN] SYNTHASE 3"/>
    <property type="match status" value="1"/>
</dbReference>
<feature type="domain" description="Beta-ketoacyl-[acyl-carrier-protein] synthase III N-terminal" evidence="4">
    <location>
        <begin position="116"/>
        <end position="206"/>
    </location>
</feature>
<accession>A0A934N8F6</accession>
<dbReference type="InterPro" id="IPR013747">
    <property type="entry name" value="ACP_syn_III_C"/>
</dbReference>
<keyword evidence="6" id="KW-1185">Reference proteome</keyword>
<dbReference type="SUPFAM" id="SSF53901">
    <property type="entry name" value="Thiolase-like"/>
    <property type="match status" value="1"/>
</dbReference>
<dbReference type="Pfam" id="PF08541">
    <property type="entry name" value="ACP_syn_III_C"/>
    <property type="match status" value="1"/>
</dbReference>
<name>A0A934N8F6_9GAMM</name>
<dbReference type="Gene3D" id="3.40.47.10">
    <property type="match status" value="2"/>
</dbReference>
<keyword evidence="2" id="KW-0012">Acyltransferase</keyword>
<feature type="domain" description="Beta-ketoacyl-[acyl-carrier-protein] synthase III C-terminal" evidence="3">
    <location>
        <begin position="251"/>
        <end position="326"/>
    </location>
</feature>
<evidence type="ECO:0000313" key="6">
    <source>
        <dbReference type="Proteomes" id="UP000628710"/>
    </source>
</evidence>